<comment type="caution">
    <text evidence="7">Lacks conserved residue(s) required for the propagation of feature annotation.</text>
</comment>
<keyword evidence="6 7" id="KW-0030">Aminoacyl-tRNA synthetase</keyword>
<dbReference type="Proteomes" id="UP000434241">
    <property type="component" value="Unassembled WGS sequence"/>
</dbReference>
<dbReference type="Gene3D" id="2.40.50.140">
    <property type="entry name" value="Nucleic acid-binding proteins"/>
    <property type="match status" value="1"/>
</dbReference>
<dbReference type="PRINTS" id="PR01042">
    <property type="entry name" value="TRNASYNTHASP"/>
</dbReference>
<dbReference type="Gene3D" id="3.30.1360.30">
    <property type="entry name" value="GAD-like domain"/>
    <property type="match status" value="1"/>
</dbReference>
<proteinExistence type="inferred from homology"/>
<feature type="domain" description="Aminoacyl-transfer RNA synthetases class-II family profile" evidence="8">
    <location>
        <begin position="138"/>
        <end position="562"/>
    </location>
</feature>
<feature type="binding site" evidence="7">
    <location>
        <position position="483"/>
    </location>
    <ligand>
        <name>L-aspartate</name>
        <dbReference type="ChEBI" id="CHEBI:29991"/>
    </ligand>
</feature>
<sequence>MYRTHNNGELRLQNVNSEVTLCGWVAKRRNFGALVFIDLRDRYGITQLVFNEDLATQISDVRNEYVLQVKGTVVERKDKNPKLATGEIEVAVREVKIVNTAITTPMIIADETDALEDTRLKYRYLDLRRPVLQKNLILRNRITLLVRNYLAKYGFTEVETPILCRSTPEGARDYLVPSRISKGEFYALPQSPQLYKQLLMVGGMDRYFQIARCFRDEDLRADRQPEFSQIDIEMSFVDEEDIWSMTEGLMKEIFKDIKGIDLPEFKRIPYDTCMERYGSDKPDLRFDMPLYNVSEVFANTEFKVFENCLNEGGIIQAMNVKNGADKFSRKQLDKLQDYVKVYGAKALANLKLTAEGFAGSVTKVLSDAEKEALRTMLNIEENDIVFFVADKKKVAQSSLGALRVKLGHDLDLINKDAYEFLWVTDFPMFEYDENENRYVAAHHPFTSPNLEDVDKLLSDPAHCYSRAYDLVLNGYELLSGSIRIHDQKLQEKVFEAIGMTLEEAHEKFSWFMDAFQYGTPPHGGVGIGLERLTMILAGTDNIRDVVAFPKTASASDLMAQAPSPVDPAQLKELGIETK</sequence>
<keyword evidence="2 7" id="KW-0436">Ligase</keyword>
<dbReference type="PANTHER" id="PTHR22594:SF5">
    <property type="entry name" value="ASPARTATE--TRNA LIGASE, MITOCHONDRIAL"/>
    <property type="match status" value="1"/>
</dbReference>
<evidence type="ECO:0000256" key="7">
    <source>
        <dbReference type="HAMAP-Rule" id="MF_00044"/>
    </source>
</evidence>
<dbReference type="PROSITE" id="PS50862">
    <property type="entry name" value="AA_TRNA_LIGASE_II"/>
    <property type="match status" value="1"/>
</dbReference>
<feature type="binding site" evidence="7">
    <location>
        <position position="215"/>
    </location>
    <ligand>
        <name>L-aspartate</name>
        <dbReference type="ChEBI" id="CHEBI:29991"/>
    </ligand>
</feature>
<dbReference type="GeneID" id="93157862"/>
<dbReference type="NCBIfam" id="NF001750">
    <property type="entry name" value="PRK00476.1"/>
    <property type="match status" value="1"/>
</dbReference>
<dbReference type="InterPro" id="IPR045864">
    <property type="entry name" value="aa-tRNA-synth_II/BPL/LPL"/>
</dbReference>
<dbReference type="InterPro" id="IPR047089">
    <property type="entry name" value="Asp-tRNA-ligase_1_N"/>
</dbReference>
<name>A0A6N7UZL3_9FIRM</name>
<reference evidence="9 10" key="1">
    <citation type="submission" date="2019-08" db="EMBL/GenBank/DDBJ databases">
        <title>In-depth cultivation of the pig gut microbiome towards novel bacterial diversity and tailored functional studies.</title>
        <authorList>
            <person name="Wylensek D."/>
            <person name="Hitch T.C.A."/>
            <person name="Clavel T."/>
        </authorList>
    </citation>
    <scope>NUCLEOTIDE SEQUENCE [LARGE SCALE GENOMIC DNA]</scope>
    <source>
        <strain evidence="9 10">LKV-472-APC-3</strain>
    </source>
</reference>
<dbReference type="InterPro" id="IPR012340">
    <property type="entry name" value="NA-bd_OB-fold"/>
</dbReference>
<dbReference type="InterPro" id="IPR004364">
    <property type="entry name" value="Aa-tRNA-synt_II"/>
</dbReference>
<dbReference type="InterPro" id="IPR004524">
    <property type="entry name" value="Asp-tRNA-ligase_1"/>
</dbReference>
<gene>
    <name evidence="7 9" type="primary">aspS</name>
    <name evidence="9" type="ORF">FYJ55_00890</name>
</gene>
<evidence type="ECO:0000256" key="3">
    <source>
        <dbReference type="ARBA" id="ARBA00022741"/>
    </source>
</evidence>
<evidence type="ECO:0000313" key="9">
    <source>
        <dbReference type="EMBL" id="MSS55503.1"/>
    </source>
</evidence>
<evidence type="ECO:0000313" key="10">
    <source>
        <dbReference type="Proteomes" id="UP000434241"/>
    </source>
</evidence>
<evidence type="ECO:0000259" key="8">
    <source>
        <dbReference type="PROSITE" id="PS50862"/>
    </source>
</evidence>
<dbReference type="NCBIfam" id="TIGR00459">
    <property type="entry name" value="aspS_bact"/>
    <property type="match status" value="1"/>
</dbReference>
<comment type="caution">
    <text evidence="9">The sequence shown here is derived from an EMBL/GenBank/DDBJ whole genome shotgun (WGS) entry which is preliminary data.</text>
</comment>
<keyword evidence="10" id="KW-1185">Reference proteome</keyword>
<evidence type="ECO:0000256" key="1">
    <source>
        <dbReference type="ARBA" id="ARBA00006303"/>
    </source>
</evidence>
<comment type="function">
    <text evidence="7">Catalyzes the attachment of L-aspartate to tRNA(Asp) in a two-step reaction: L-aspartate is first activated by ATP to form Asp-AMP and then transferred to the acceptor end of tRNA(Asp).</text>
</comment>
<keyword evidence="7" id="KW-0963">Cytoplasm</keyword>
<evidence type="ECO:0000256" key="4">
    <source>
        <dbReference type="ARBA" id="ARBA00022840"/>
    </source>
</evidence>
<dbReference type="SUPFAM" id="SSF50249">
    <property type="entry name" value="Nucleic acid-binding proteins"/>
    <property type="match status" value="1"/>
</dbReference>
<dbReference type="InterPro" id="IPR002312">
    <property type="entry name" value="Asp/Asn-tRNA-synth_IIb"/>
</dbReference>
<dbReference type="PANTHER" id="PTHR22594">
    <property type="entry name" value="ASPARTYL/LYSYL-TRNA SYNTHETASE"/>
    <property type="match status" value="1"/>
</dbReference>
<feature type="binding site" evidence="7">
    <location>
        <begin position="528"/>
        <end position="531"/>
    </location>
    <ligand>
        <name>ATP</name>
        <dbReference type="ChEBI" id="CHEBI:30616"/>
    </ligand>
</feature>
<keyword evidence="3 7" id="KW-0547">Nucleotide-binding</keyword>
<dbReference type="InterPro" id="IPR006195">
    <property type="entry name" value="aa-tRNA-synth_II"/>
</dbReference>
<dbReference type="GO" id="GO:0006422">
    <property type="term" value="P:aspartyl-tRNA aminoacylation"/>
    <property type="evidence" value="ECO:0007669"/>
    <property type="project" value="UniProtKB-UniRule"/>
</dbReference>
<dbReference type="GO" id="GO:0005737">
    <property type="term" value="C:cytoplasm"/>
    <property type="evidence" value="ECO:0007669"/>
    <property type="project" value="UniProtKB-SubCell"/>
</dbReference>
<comment type="subunit">
    <text evidence="7">Homodimer.</text>
</comment>
<keyword evidence="4 7" id="KW-0067">ATP-binding</keyword>
<dbReference type="GO" id="GO:0016740">
    <property type="term" value="F:transferase activity"/>
    <property type="evidence" value="ECO:0007669"/>
    <property type="project" value="UniProtKB-ARBA"/>
</dbReference>
<comment type="catalytic activity">
    <reaction evidence="7">
        <text>tRNA(Asp) + L-aspartate + ATP = L-aspartyl-tRNA(Asp) + AMP + diphosphate</text>
        <dbReference type="Rhea" id="RHEA:19649"/>
        <dbReference type="Rhea" id="RHEA-COMP:9660"/>
        <dbReference type="Rhea" id="RHEA-COMP:9678"/>
        <dbReference type="ChEBI" id="CHEBI:29991"/>
        <dbReference type="ChEBI" id="CHEBI:30616"/>
        <dbReference type="ChEBI" id="CHEBI:33019"/>
        <dbReference type="ChEBI" id="CHEBI:78442"/>
        <dbReference type="ChEBI" id="CHEBI:78516"/>
        <dbReference type="ChEBI" id="CHEBI:456215"/>
        <dbReference type="EC" id="6.1.1.12"/>
    </reaction>
</comment>
<comment type="subcellular location">
    <subcellularLocation>
        <location evidence="7">Cytoplasm</location>
    </subcellularLocation>
</comment>
<feature type="binding site" evidence="7">
    <location>
        <begin position="215"/>
        <end position="217"/>
    </location>
    <ligand>
        <name>ATP</name>
        <dbReference type="ChEBI" id="CHEBI:30616"/>
    </ligand>
</feature>
<feature type="binding site" evidence="7">
    <location>
        <position position="224"/>
    </location>
    <ligand>
        <name>ATP</name>
        <dbReference type="ChEBI" id="CHEBI:30616"/>
    </ligand>
</feature>
<dbReference type="GO" id="GO:0140096">
    <property type="term" value="F:catalytic activity, acting on a protein"/>
    <property type="evidence" value="ECO:0007669"/>
    <property type="project" value="UniProtKB-ARBA"/>
</dbReference>
<dbReference type="Pfam" id="PF01336">
    <property type="entry name" value="tRNA_anti-codon"/>
    <property type="match status" value="1"/>
</dbReference>
<dbReference type="GO" id="GO:0003676">
    <property type="term" value="F:nucleic acid binding"/>
    <property type="evidence" value="ECO:0007669"/>
    <property type="project" value="InterPro"/>
</dbReference>
<dbReference type="AlphaFoldDB" id="A0A6N7UZL3"/>
<dbReference type="InterPro" id="IPR004115">
    <property type="entry name" value="GAD-like_sf"/>
</dbReference>
<dbReference type="CDD" id="cd04317">
    <property type="entry name" value="EcAspRS_like_N"/>
    <property type="match status" value="1"/>
</dbReference>
<feature type="region of interest" description="Aspartate" evidence="7">
    <location>
        <begin position="193"/>
        <end position="196"/>
    </location>
</feature>
<feature type="binding site" evidence="7">
    <location>
        <position position="476"/>
    </location>
    <ligand>
        <name>ATP</name>
        <dbReference type="ChEBI" id="CHEBI:30616"/>
    </ligand>
</feature>
<dbReference type="InterPro" id="IPR047090">
    <property type="entry name" value="AspRS_core"/>
</dbReference>
<dbReference type="HAMAP" id="MF_00044">
    <property type="entry name" value="Asp_tRNA_synth_type1"/>
    <property type="match status" value="1"/>
</dbReference>
<dbReference type="EMBL" id="VUMR01000002">
    <property type="protein sequence ID" value="MSS55503.1"/>
    <property type="molecule type" value="Genomic_DNA"/>
</dbReference>
<evidence type="ECO:0000256" key="5">
    <source>
        <dbReference type="ARBA" id="ARBA00022917"/>
    </source>
</evidence>
<dbReference type="EC" id="6.1.1.12" evidence="7"/>
<dbReference type="Pfam" id="PF02938">
    <property type="entry name" value="GAD"/>
    <property type="match status" value="1"/>
</dbReference>
<protein>
    <recommendedName>
        <fullName evidence="7">Aspartate--tRNA ligase</fullName>
        <ecNumber evidence="7">6.1.1.12</ecNumber>
    </recommendedName>
    <alternativeName>
        <fullName evidence="7">Aspartyl-tRNA synthetase</fullName>
        <shortName evidence="7">AspRS</shortName>
    </alternativeName>
</protein>
<dbReference type="SUPFAM" id="SSF55261">
    <property type="entry name" value="GAD domain-like"/>
    <property type="match status" value="1"/>
</dbReference>
<feature type="binding site" evidence="7">
    <location>
        <position position="442"/>
    </location>
    <ligand>
        <name>L-aspartate</name>
        <dbReference type="ChEBI" id="CHEBI:29991"/>
    </ligand>
</feature>
<dbReference type="InterPro" id="IPR004365">
    <property type="entry name" value="NA-bd_OB_tRNA"/>
</dbReference>
<dbReference type="GO" id="GO:0004815">
    <property type="term" value="F:aspartate-tRNA ligase activity"/>
    <property type="evidence" value="ECO:0007669"/>
    <property type="project" value="UniProtKB-UniRule"/>
</dbReference>
<dbReference type="Gene3D" id="3.30.930.10">
    <property type="entry name" value="Bira Bifunctional Protein, Domain 2"/>
    <property type="match status" value="1"/>
</dbReference>
<dbReference type="InterPro" id="IPR029351">
    <property type="entry name" value="GAD_dom"/>
</dbReference>
<comment type="similarity">
    <text evidence="1 7">Belongs to the class-II aminoacyl-tRNA synthetase family. Type 1 subfamily.</text>
</comment>
<dbReference type="SUPFAM" id="SSF55681">
    <property type="entry name" value="Class II aaRS and biotin synthetases"/>
    <property type="match status" value="1"/>
</dbReference>
<accession>A0A6N7UZL3</accession>
<evidence type="ECO:0000256" key="2">
    <source>
        <dbReference type="ARBA" id="ARBA00022598"/>
    </source>
</evidence>
<dbReference type="GO" id="GO:0005524">
    <property type="term" value="F:ATP binding"/>
    <property type="evidence" value="ECO:0007669"/>
    <property type="project" value="UniProtKB-UniRule"/>
</dbReference>
<feature type="binding site" evidence="7">
    <location>
        <position position="169"/>
    </location>
    <ligand>
        <name>L-aspartate</name>
        <dbReference type="ChEBI" id="CHEBI:29991"/>
    </ligand>
</feature>
<evidence type="ECO:0000256" key="6">
    <source>
        <dbReference type="ARBA" id="ARBA00023146"/>
    </source>
</evidence>
<dbReference type="RefSeq" id="WP_154555241.1">
    <property type="nucleotide sequence ID" value="NZ_VUMR01000002.1"/>
</dbReference>
<keyword evidence="5 7" id="KW-0648">Protein biosynthesis</keyword>
<dbReference type="CDD" id="cd00777">
    <property type="entry name" value="AspRS_core"/>
    <property type="match status" value="1"/>
</dbReference>
<dbReference type="Pfam" id="PF00152">
    <property type="entry name" value="tRNA-synt_2"/>
    <property type="match status" value="1"/>
</dbReference>
<organism evidence="9 10">
    <name type="scientific">Holdemanella porci</name>
    <dbReference type="NCBI Taxonomy" id="2652276"/>
    <lineage>
        <taxon>Bacteria</taxon>
        <taxon>Bacillati</taxon>
        <taxon>Bacillota</taxon>
        <taxon>Erysipelotrichia</taxon>
        <taxon>Erysipelotrichales</taxon>
        <taxon>Erysipelotrichaceae</taxon>
        <taxon>Holdemanella</taxon>
    </lineage>
</organism>